<accession>A0A7I7M6V0</accession>
<evidence type="ECO:0000313" key="3">
    <source>
        <dbReference type="EMBL" id="BBX67921.1"/>
    </source>
</evidence>
<protein>
    <recommendedName>
        <fullName evidence="5">Nucleotidyltransferase</fullName>
    </recommendedName>
</protein>
<dbReference type="AlphaFoldDB" id="A0A7I7M6V0"/>
<dbReference type="InterPro" id="IPR005105">
    <property type="entry name" value="GlnD_Uridyltrans_N"/>
</dbReference>
<dbReference type="Pfam" id="PF10335">
    <property type="entry name" value="DUF294_C"/>
    <property type="match status" value="1"/>
</dbReference>
<organism evidence="3 4">
    <name type="scientific">Mycolicibacterium psychrotolerans</name>
    <dbReference type="NCBI Taxonomy" id="216929"/>
    <lineage>
        <taxon>Bacteria</taxon>
        <taxon>Bacillati</taxon>
        <taxon>Actinomycetota</taxon>
        <taxon>Actinomycetes</taxon>
        <taxon>Mycobacteriales</taxon>
        <taxon>Mycobacteriaceae</taxon>
        <taxon>Mycolicibacterium</taxon>
    </lineage>
</organism>
<sequence length="350" mass="36565">MTISVMSLVLPSGRDLAETVAALDAATDEAGLRAAMERAAATVTGESRAHASALAAAWSTVLRHGLAAGVRLAGPADWTWFVSGSAGRGEAVPGSDVETMIVLDDGVDDDEKAALLVRAAQVHALVEGCGIHGDGNGVLAGRARFCRRRGSWTEGIERWAAEPQRDRGVVMTGLMADASGLPGACADDFLRAQAVSAVGRHYPVRQAMVQDATAVRATVPSRLKLFVSGGDSVDVKRAVIDPIVKIARWAALSGGSAALSTRERLAAGEAGGVLDTDDAATLGDCHHWLMRFRWRTNVSAFVAGRAAGDVISLGELSPQDRAALRSVAREVSGVMRKLSYLSSISAFAQR</sequence>
<evidence type="ECO:0000259" key="1">
    <source>
        <dbReference type="Pfam" id="PF03445"/>
    </source>
</evidence>
<feature type="domain" description="Protein-PII uridylyltransferase N-terminal" evidence="1">
    <location>
        <begin position="50"/>
        <end position="165"/>
    </location>
</feature>
<evidence type="ECO:0008006" key="5">
    <source>
        <dbReference type="Google" id="ProtNLM"/>
    </source>
</evidence>
<evidence type="ECO:0000313" key="4">
    <source>
        <dbReference type="Proteomes" id="UP000466514"/>
    </source>
</evidence>
<reference evidence="3 4" key="1">
    <citation type="journal article" date="2019" name="Emerg. Microbes Infect.">
        <title>Comprehensive subspecies identification of 175 nontuberculous mycobacteria species based on 7547 genomic profiles.</title>
        <authorList>
            <person name="Matsumoto Y."/>
            <person name="Kinjo T."/>
            <person name="Motooka D."/>
            <person name="Nabeya D."/>
            <person name="Jung N."/>
            <person name="Uechi K."/>
            <person name="Horii T."/>
            <person name="Iida T."/>
            <person name="Fujita J."/>
            <person name="Nakamura S."/>
        </authorList>
    </citation>
    <scope>NUCLEOTIDE SEQUENCE [LARGE SCALE GENOMIC DNA]</scope>
    <source>
        <strain evidence="3 4">JCM 13323</strain>
    </source>
</reference>
<dbReference type="EMBL" id="AP022574">
    <property type="protein sequence ID" value="BBX67921.1"/>
    <property type="molecule type" value="Genomic_DNA"/>
</dbReference>
<dbReference type="KEGG" id="mpsc:MPSYJ_13820"/>
<gene>
    <name evidence="3" type="ORF">MPSYJ_13820</name>
</gene>
<feature type="domain" description="DUF294" evidence="2">
    <location>
        <begin position="208"/>
        <end position="339"/>
    </location>
</feature>
<name>A0A7I7M6V0_9MYCO</name>
<dbReference type="InterPro" id="IPR018821">
    <property type="entry name" value="DUF294_put_nucleoTrafse_sb-bd"/>
</dbReference>
<dbReference type="Pfam" id="PF03445">
    <property type="entry name" value="DUF294"/>
    <property type="match status" value="1"/>
</dbReference>
<dbReference type="GO" id="GO:0008773">
    <property type="term" value="F:[protein-PII] uridylyltransferase activity"/>
    <property type="evidence" value="ECO:0007669"/>
    <property type="project" value="InterPro"/>
</dbReference>
<proteinExistence type="predicted"/>
<evidence type="ECO:0000259" key="2">
    <source>
        <dbReference type="Pfam" id="PF10335"/>
    </source>
</evidence>
<dbReference type="Proteomes" id="UP000466514">
    <property type="component" value="Chromosome"/>
</dbReference>
<keyword evidence="4" id="KW-1185">Reference proteome</keyword>